<evidence type="ECO:0000256" key="3">
    <source>
        <dbReference type="ARBA" id="ARBA00022840"/>
    </source>
</evidence>
<dbReference type="PANTHER" id="PTHR47989:SF40">
    <property type="entry name" value="RECEPTOR-LIKE SERINE_THREONINE-PROTEIN KINASE ALE2"/>
    <property type="match status" value="1"/>
</dbReference>
<dbReference type="Gene3D" id="3.40.640.10">
    <property type="entry name" value="Type I PLP-dependent aspartate aminotransferase-like (Major domain)"/>
    <property type="match status" value="1"/>
</dbReference>
<keyword evidence="4" id="KW-1133">Transmembrane helix</keyword>
<evidence type="ECO:0000256" key="1">
    <source>
        <dbReference type="ARBA" id="ARBA00022527"/>
    </source>
</evidence>
<dbReference type="Gene3D" id="1.10.1040.10">
    <property type="entry name" value="N-(1-d-carboxylethyl)-l-norvaline Dehydrogenase, domain 2"/>
    <property type="match status" value="1"/>
</dbReference>
<keyword evidence="3" id="KW-0067">ATP-binding</keyword>
<accession>A0AAD3S9E8</accession>
<evidence type="ECO:0000259" key="5">
    <source>
        <dbReference type="Pfam" id="PF23180"/>
    </source>
</evidence>
<keyword evidence="4" id="KW-0812">Transmembrane</keyword>
<dbReference type="Pfam" id="PF23180">
    <property type="entry name" value="ALE2_N"/>
    <property type="match status" value="1"/>
</dbReference>
<keyword evidence="2" id="KW-0547">Nucleotide-binding</keyword>
<feature type="domain" description="Receptor-like PK ALE2 N-terminal" evidence="5">
    <location>
        <begin position="74"/>
        <end position="192"/>
    </location>
</feature>
<dbReference type="Proteomes" id="UP001279734">
    <property type="component" value="Unassembled WGS sequence"/>
</dbReference>
<evidence type="ECO:0000313" key="6">
    <source>
        <dbReference type="EMBL" id="GMH06829.1"/>
    </source>
</evidence>
<proteinExistence type="predicted"/>
<name>A0AAD3S9E8_NEPGR</name>
<evidence type="ECO:0000256" key="4">
    <source>
        <dbReference type="SAM" id="Phobius"/>
    </source>
</evidence>
<dbReference type="InterPro" id="IPR057597">
    <property type="entry name" value="ALE2_N"/>
</dbReference>
<comment type="caution">
    <text evidence="6">The sequence shown here is derived from an EMBL/GenBank/DDBJ whole genome shotgun (WGS) entry which is preliminary data.</text>
</comment>
<dbReference type="EMBL" id="BSYO01000006">
    <property type="protein sequence ID" value="GMH06829.1"/>
    <property type="molecule type" value="Genomic_DNA"/>
</dbReference>
<dbReference type="InterPro" id="IPR015421">
    <property type="entry name" value="PyrdxlP-dep_Trfase_major"/>
</dbReference>
<feature type="transmembrane region" description="Helical" evidence="4">
    <location>
        <begin position="231"/>
        <end position="254"/>
    </location>
</feature>
<keyword evidence="7" id="KW-1185">Reference proteome</keyword>
<organism evidence="6 7">
    <name type="scientific">Nepenthes gracilis</name>
    <name type="common">Slender pitcher plant</name>
    <dbReference type="NCBI Taxonomy" id="150966"/>
    <lineage>
        <taxon>Eukaryota</taxon>
        <taxon>Viridiplantae</taxon>
        <taxon>Streptophyta</taxon>
        <taxon>Embryophyta</taxon>
        <taxon>Tracheophyta</taxon>
        <taxon>Spermatophyta</taxon>
        <taxon>Magnoliopsida</taxon>
        <taxon>eudicotyledons</taxon>
        <taxon>Gunneridae</taxon>
        <taxon>Pentapetalae</taxon>
        <taxon>Caryophyllales</taxon>
        <taxon>Nepenthaceae</taxon>
        <taxon>Nepenthes</taxon>
    </lineage>
</organism>
<keyword evidence="1" id="KW-0723">Serine/threonine-protein kinase</keyword>
<keyword evidence="1" id="KW-0418">Kinase</keyword>
<keyword evidence="1" id="KW-0808">Transferase</keyword>
<dbReference type="PANTHER" id="PTHR47989">
    <property type="entry name" value="OS01G0750732 PROTEIN"/>
    <property type="match status" value="1"/>
</dbReference>
<dbReference type="InterPro" id="IPR013328">
    <property type="entry name" value="6PGD_dom2"/>
</dbReference>
<evidence type="ECO:0000313" key="7">
    <source>
        <dbReference type="Proteomes" id="UP001279734"/>
    </source>
</evidence>
<dbReference type="GO" id="GO:0005524">
    <property type="term" value="F:ATP binding"/>
    <property type="evidence" value="ECO:0007669"/>
    <property type="project" value="UniProtKB-KW"/>
</dbReference>
<protein>
    <recommendedName>
        <fullName evidence="5">Receptor-like PK ALE2 N-terminal domain-containing protein</fullName>
    </recommendedName>
</protein>
<reference evidence="6" key="1">
    <citation type="submission" date="2023-05" db="EMBL/GenBank/DDBJ databases">
        <title>Nepenthes gracilis genome sequencing.</title>
        <authorList>
            <person name="Fukushima K."/>
        </authorList>
    </citation>
    <scope>NUCLEOTIDE SEQUENCE</scope>
    <source>
        <strain evidence="6">SING2019-196</strain>
    </source>
</reference>
<keyword evidence="4" id="KW-0472">Membrane</keyword>
<dbReference type="AlphaFoldDB" id="A0AAD3S9E8"/>
<gene>
    <name evidence="6" type="ORF">Nepgr_008669</name>
</gene>
<sequence length="439" mass="47643">MIFITHLVAEDPAKLARPLLADTYVTLLKGRNAWYGQMLAKGELNLDMDDCINGKGQGMIQGIYEEGCNQICLEPFTSTPIGSPCGCVLPMKVRLLLSIVVYALFPEVNELEIEVAAGTYLKHSQLQIVGATADSQNQERTIVDLNLVPLGENFDNTTATLIFERLLRKEVPLNNTLFGIYEVIYIKYPGIPSSLPSGGYIGSGPSGSIGDQEQPITANFLKRKMRMESKIVFIIAFSALALLVACLAAVSTLIKCRKVRKPSSTVGPAFTPSINKKASIGSTLSSSVASSTSMSLFSSTQARALSIRTFSLTELEKATETFSLKRVLGRRREIFHDSGGQVYMDGTNVNAQVDLTSPGWSGADGCHLNLLQTFCIPHGGGGHGMQATVFGLIVLKQPLLHLTEAISGYNEHVILDEFLLKLIIGPPEFRFPEASIEQP</sequence>
<evidence type="ECO:0000256" key="2">
    <source>
        <dbReference type="ARBA" id="ARBA00022741"/>
    </source>
</evidence>
<dbReference type="GO" id="GO:0004674">
    <property type="term" value="F:protein serine/threonine kinase activity"/>
    <property type="evidence" value="ECO:0007669"/>
    <property type="project" value="UniProtKB-KW"/>
</dbReference>